<name>A0A943YW98_9ACTN</name>
<accession>A0A943YW98</accession>
<dbReference type="Pfam" id="PF02775">
    <property type="entry name" value="TPP_enzyme_C"/>
    <property type="match status" value="1"/>
</dbReference>
<dbReference type="InterPro" id="IPR029061">
    <property type="entry name" value="THDP-binding"/>
</dbReference>
<evidence type="ECO:0000259" key="1">
    <source>
        <dbReference type="Pfam" id="PF02775"/>
    </source>
</evidence>
<dbReference type="GO" id="GO:0030976">
    <property type="term" value="F:thiamine pyrophosphate binding"/>
    <property type="evidence" value="ECO:0007669"/>
    <property type="project" value="InterPro"/>
</dbReference>
<dbReference type="AlphaFoldDB" id="A0A943YW98"/>
<protein>
    <submittedName>
        <fullName evidence="2">Pyruvate:ferredoxin (Flavodoxin) oxidoreductase</fullName>
    </submittedName>
</protein>
<reference evidence="2" key="1">
    <citation type="submission" date="2021-02" db="EMBL/GenBank/DDBJ databases">
        <title>Infant gut strain persistence is associated with maternal origin, phylogeny, and functional potential including surface adhesion and iron acquisition.</title>
        <authorList>
            <person name="Lou Y.C."/>
        </authorList>
    </citation>
    <scope>NUCLEOTIDE SEQUENCE</scope>
    <source>
        <strain evidence="2">L2_039_000G1_dasL2_039_000G1_concoct_11</strain>
    </source>
</reference>
<proteinExistence type="predicted"/>
<feature type="non-terminal residue" evidence="2">
    <location>
        <position position="1"/>
    </location>
</feature>
<dbReference type="GO" id="GO:0003824">
    <property type="term" value="F:catalytic activity"/>
    <property type="evidence" value="ECO:0007669"/>
    <property type="project" value="InterPro"/>
</dbReference>
<organism evidence="2 3">
    <name type="scientific">Slackia piriformis</name>
    <dbReference type="NCBI Taxonomy" id="626934"/>
    <lineage>
        <taxon>Bacteria</taxon>
        <taxon>Bacillati</taxon>
        <taxon>Actinomycetota</taxon>
        <taxon>Coriobacteriia</taxon>
        <taxon>Eggerthellales</taxon>
        <taxon>Eggerthellaceae</taxon>
        <taxon>Slackia</taxon>
    </lineage>
</organism>
<comment type="caution">
    <text evidence="2">The sequence shown here is derived from an EMBL/GenBank/DDBJ whole genome shotgun (WGS) entry which is preliminary data.</text>
</comment>
<dbReference type="InterPro" id="IPR011766">
    <property type="entry name" value="TPP_enzyme_TPP-bd"/>
</dbReference>
<gene>
    <name evidence="2" type="ORF">KH142_09150</name>
</gene>
<feature type="domain" description="Thiamine pyrophosphate enzyme TPP-binding" evidence="1">
    <location>
        <begin position="1"/>
        <end position="104"/>
    </location>
</feature>
<dbReference type="PANTHER" id="PTHR32154">
    <property type="entry name" value="PYRUVATE-FLAVODOXIN OXIDOREDUCTASE-RELATED"/>
    <property type="match status" value="1"/>
</dbReference>
<keyword evidence="2" id="KW-0670">Pyruvate</keyword>
<dbReference type="Proteomes" id="UP000727506">
    <property type="component" value="Unassembled WGS sequence"/>
</dbReference>
<dbReference type="EMBL" id="JAGZSV010000239">
    <property type="protein sequence ID" value="MBS6941610.1"/>
    <property type="molecule type" value="Genomic_DNA"/>
</dbReference>
<dbReference type="Gene3D" id="3.40.50.970">
    <property type="match status" value="1"/>
</dbReference>
<dbReference type="GO" id="GO:0006979">
    <property type="term" value="P:response to oxidative stress"/>
    <property type="evidence" value="ECO:0007669"/>
    <property type="project" value="TreeGrafter"/>
</dbReference>
<dbReference type="SUPFAM" id="SSF52518">
    <property type="entry name" value="Thiamin diphosphate-binding fold (THDP-binding)"/>
    <property type="match status" value="1"/>
</dbReference>
<sequence length="210" mass="22969">GDGWAYDIGYGGLDHVLASGEDVNVFVFDTEVYSNTGGQASKASNIGQVAQFAAAGKDIKKKSLAEIAIAYGYVYVAQVAMGAKPAQTMKAIAEAEAYPGPSLIIGYSPCEMHSIKGGMANCMVEMEKAVDCGYWNLYRFNPAAPAGKKFTLDSKEPKGGYQEFLMNEARYSRLTREFPERAGELFEQNEKAAIERYEHLLKLKEIYAEA</sequence>
<evidence type="ECO:0000313" key="2">
    <source>
        <dbReference type="EMBL" id="MBS6941610.1"/>
    </source>
</evidence>
<dbReference type="InterPro" id="IPR050722">
    <property type="entry name" value="Pyruvate:ferred/Flavod_OxRd"/>
</dbReference>
<dbReference type="GO" id="GO:0000287">
    <property type="term" value="F:magnesium ion binding"/>
    <property type="evidence" value="ECO:0007669"/>
    <property type="project" value="UniProtKB-ARBA"/>
</dbReference>
<dbReference type="PANTHER" id="PTHR32154:SF0">
    <property type="entry name" value="PYRUVATE-FLAVODOXIN OXIDOREDUCTASE-RELATED"/>
    <property type="match status" value="1"/>
</dbReference>
<evidence type="ECO:0000313" key="3">
    <source>
        <dbReference type="Proteomes" id="UP000727506"/>
    </source>
</evidence>